<dbReference type="InterPro" id="IPR036890">
    <property type="entry name" value="HATPase_C_sf"/>
</dbReference>
<dbReference type="PROSITE" id="PS50109">
    <property type="entry name" value="HIS_KIN"/>
    <property type="match status" value="1"/>
</dbReference>
<evidence type="ECO:0000256" key="4">
    <source>
        <dbReference type="ARBA" id="ARBA00022553"/>
    </source>
</evidence>
<dbReference type="AlphaFoldDB" id="A0A6M1U435"/>
<dbReference type="InterPro" id="IPR000014">
    <property type="entry name" value="PAS"/>
</dbReference>
<dbReference type="InterPro" id="IPR029016">
    <property type="entry name" value="GAF-like_dom_sf"/>
</dbReference>
<evidence type="ECO:0000259" key="16">
    <source>
        <dbReference type="PROSITE" id="PS50112"/>
    </source>
</evidence>
<dbReference type="SMART" id="SM00387">
    <property type="entry name" value="HATPase_c"/>
    <property type="match status" value="1"/>
</dbReference>
<keyword evidence="12" id="KW-0472">Membrane</keyword>
<dbReference type="RefSeq" id="WP_165046735.1">
    <property type="nucleotide sequence ID" value="NZ_JAALFE010000001.1"/>
</dbReference>
<dbReference type="GO" id="GO:0005524">
    <property type="term" value="F:ATP binding"/>
    <property type="evidence" value="ECO:0007669"/>
    <property type="project" value="UniProtKB-KW"/>
</dbReference>
<evidence type="ECO:0000256" key="13">
    <source>
        <dbReference type="PROSITE-ProRule" id="PRU00169"/>
    </source>
</evidence>
<evidence type="ECO:0000256" key="11">
    <source>
        <dbReference type="ARBA" id="ARBA00023012"/>
    </source>
</evidence>
<dbReference type="GO" id="GO:0006355">
    <property type="term" value="P:regulation of DNA-templated transcription"/>
    <property type="evidence" value="ECO:0007669"/>
    <property type="project" value="InterPro"/>
</dbReference>
<dbReference type="FunFam" id="1.10.287.130:FF:000004">
    <property type="entry name" value="Ethylene receptor 1"/>
    <property type="match status" value="1"/>
</dbReference>
<evidence type="ECO:0000256" key="3">
    <source>
        <dbReference type="ARBA" id="ARBA00012438"/>
    </source>
</evidence>
<evidence type="ECO:0000256" key="2">
    <source>
        <dbReference type="ARBA" id="ARBA00004370"/>
    </source>
</evidence>
<dbReference type="EMBL" id="JAALFE010000001">
    <property type="protein sequence ID" value="NGQ89653.1"/>
    <property type="molecule type" value="Genomic_DNA"/>
</dbReference>
<feature type="domain" description="Response regulatory" evidence="15">
    <location>
        <begin position="1088"/>
        <end position="1212"/>
    </location>
</feature>
<organism evidence="18 19">
    <name type="scientific">Paragemmobacter kunshanensis</name>
    <dbReference type="NCBI Taxonomy" id="2583234"/>
    <lineage>
        <taxon>Bacteria</taxon>
        <taxon>Pseudomonadati</taxon>
        <taxon>Pseudomonadota</taxon>
        <taxon>Alphaproteobacteria</taxon>
        <taxon>Rhodobacterales</taxon>
        <taxon>Paracoccaceae</taxon>
        <taxon>Paragemmobacter</taxon>
    </lineage>
</organism>
<dbReference type="PANTHER" id="PTHR43047">
    <property type="entry name" value="TWO-COMPONENT HISTIDINE PROTEIN KINASE"/>
    <property type="match status" value="1"/>
</dbReference>
<keyword evidence="6" id="KW-0812">Transmembrane</keyword>
<dbReference type="InterPro" id="IPR003018">
    <property type="entry name" value="GAF"/>
</dbReference>
<dbReference type="Gene3D" id="3.30.450.40">
    <property type="match status" value="1"/>
</dbReference>
<dbReference type="Pfam" id="PF00072">
    <property type="entry name" value="Response_reg"/>
    <property type="match status" value="1"/>
</dbReference>
<evidence type="ECO:0000256" key="9">
    <source>
        <dbReference type="ARBA" id="ARBA00022840"/>
    </source>
</evidence>
<keyword evidence="8" id="KW-0418">Kinase</keyword>
<dbReference type="InterPro" id="IPR013655">
    <property type="entry name" value="PAS_fold_3"/>
</dbReference>
<evidence type="ECO:0000256" key="10">
    <source>
        <dbReference type="ARBA" id="ARBA00022989"/>
    </source>
</evidence>
<dbReference type="Pfam" id="PF12860">
    <property type="entry name" value="PAS_7"/>
    <property type="match status" value="1"/>
</dbReference>
<dbReference type="CDD" id="cd16922">
    <property type="entry name" value="HATPase_EvgS-ArcB-TorS-like"/>
    <property type="match status" value="1"/>
</dbReference>
<dbReference type="Pfam" id="PF08448">
    <property type="entry name" value="PAS_4"/>
    <property type="match status" value="2"/>
</dbReference>
<dbReference type="SUPFAM" id="SSF55874">
    <property type="entry name" value="ATPase domain of HSP90 chaperone/DNA topoisomerase II/histidine kinase"/>
    <property type="match status" value="1"/>
</dbReference>
<dbReference type="Proteomes" id="UP000474758">
    <property type="component" value="Unassembled WGS sequence"/>
</dbReference>
<keyword evidence="7" id="KW-0547">Nucleotide-binding</keyword>
<dbReference type="InterPro" id="IPR035965">
    <property type="entry name" value="PAS-like_dom_sf"/>
</dbReference>
<dbReference type="SMART" id="SM00388">
    <property type="entry name" value="HisKA"/>
    <property type="match status" value="1"/>
</dbReference>
<dbReference type="InterPro" id="IPR000700">
    <property type="entry name" value="PAS-assoc_C"/>
</dbReference>
<dbReference type="CDD" id="cd17546">
    <property type="entry name" value="REC_hyHK_CKI1_RcsC-like"/>
    <property type="match status" value="1"/>
</dbReference>
<dbReference type="GO" id="GO:0005886">
    <property type="term" value="C:plasma membrane"/>
    <property type="evidence" value="ECO:0007669"/>
    <property type="project" value="TreeGrafter"/>
</dbReference>
<reference evidence="18 19" key="1">
    <citation type="submission" date="2020-02" db="EMBL/GenBank/DDBJ databases">
        <title>Rhodobacter translucens sp. nov., a novel bacterium isolated from activated sludge.</title>
        <authorList>
            <person name="Liu J."/>
        </authorList>
    </citation>
    <scope>NUCLEOTIDE SEQUENCE [LARGE SCALE GENOMIC DNA]</scope>
    <source>
        <strain evidence="18 19">HX-7-19</strain>
    </source>
</reference>
<feature type="domain" description="PAS" evidence="16">
    <location>
        <begin position="698"/>
        <end position="743"/>
    </location>
</feature>
<dbReference type="PROSITE" id="PS50113">
    <property type="entry name" value="PAC"/>
    <property type="match status" value="2"/>
</dbReference>
<keyword evidence="10" id="KW-1133">Transmembrane helix</keyword>
<dbReference type="SMART" id="SM00086">
    <property type="entry name" value="PAC"/>
    <property type="match status" value="3"/>
</dbReference>
<evidence type="ECO:0000313" key="19">
    <source>
        <dbReference type="Proteomes" id="UP000474758"/>
    </source>
</evidence>
<evidence type="ECO:0000313" key="18">
    <source>
        <dbReference type="EMBL" id="NGQ89653.1"/>
    </source>
</evidence>
<dbReference type="GO" id="GO:0000155">
    <property type="term" value="F:phosphorelay sensor kinase activity"/>
    <property type="evidence" value="ECO:0007669"/>
    <property type="project" value="InterPro"/>
</dbReference>
<dbReference type="Gene3D" id="3.30.565.10">
    <property type="entry name" value="Histidine kinase-like ATPase, C-terminal domain"/>
    <property type="match status" value="1"/>
</dbReference>
<dbReference type="GO" id="GO:0009927">
    <property type="term" value="F:histidine phosphotransfer kinase activity"/>
    <property type="evidence" value="ECO:0007669"/>
    <property type="project" value="TreeGrafter"/>
</dbReference>
<dbReference type="Pfam" id="PF00512">
    <property type="entry name" value="HisKA"/>
    <property type="match status" value="1"/>
</dbReference>
<feature type="domain" description="PAC" evidence="17">
    <location>
        <begin position="644"/>
        <end position="697"/>
    </location>
</feature>
<keyword evidence="11" id="KW-0902">Two-component regulatory system</keyword>
<dbReference type="SUPFAM" id="SSF52172">
    <property type="entry name" value="CheY-like"/>
    <property type="match status" value="1"/>
</dbReference>
<dbReference type="PROSITE" id="PS50112">
    <property type="entry name" value="PAS"/>
    <property type="match status" value="2"/>
</dbReference>
<evidence type="ECO:0000259" key="14">
    <source>
        <dbReference type="PROSITE" id="PS50109"/>
    </source>
</evidence>
<dbReference type="SMART" id="SM00448">
    <property type="entry name" value="REC"/>
    <property type="match status" value="1"/>
</dbReference>
<dbReference type="SUPFAM" id="SSF55785">
    <property type="entry name" value="PYP-like sensor domain (PAS domain)"/>
    <property type="match status" value="5"/>
</dbReference>
<dbReference type="EC" id="2.7.13.3" evidence="3"/>
<dbReference type="Gene3D" id="3.40.50.2300">
    <property type="match status" value="1"/>
</dbReference>
<comment type="subcellular location">
    <subcellularLocation>
        <location evidence="2">Membrane</location>
    </subcellularLocation>
</comment>
<dbReference type="PANTHER" id="PTHR43047:SF72">
    <property type="entry name" value="OSMOSENSING HISTIDINE PROTEIN KINASE SLN1"/>
    <property type="match status" value="1"/>
</dbReference>
<evidence type="ECO:0000256" key="6">
    <source>
        <dbReference type="ARBA" id="ARBA00022692"/>
    </source>
</evidence>
<gene>
    <name evidence="18" type="ORF">G5V65_02000</name>
</gene>
<evidence type="ECO:0000259" key="17">
    <source>
        <dbReference type="PROSITE" id="PS50113"/>
    </source>
</evidence>
<name>A0A6M1U435_9RHOB</name>
<dbReference type="InterPro" id="IPR001789">
    <property type="entry name" value="Sig_transdc_resp-reg_receiver"/>
</dbReference>
<keyword evidence="9" id="KW-0067">ATP-binding</keyword>
<dbReference type="InterPro" id="IPR003661">
    <property type="entry name" value="HisK_dim/P_dom"/>
</dbReference>
<dbReference type="SUPFAM" id="SSF47384">
    <property type="entry name" value="Homodimeric domain of signal transducing histidine kinase"/>
    <property type="match status" value="1"/>
</dbReference>
<dbReference type="PRINTS" id="PR00344">
    <property type="entry name" value="BCTRLSENSOR"/>
</dbReference>
<proteinExistence type="predicted"/>
<dbReference type="Pfam" id="PF08447">
    <property type="entry name" value="PAS_3"/>
    <property type="match status" value="1"/>
</dbReference>
<feature type="domain" description="Histidine kinase" evidence="14">
    <location>
        <begin position="847"/>
        <end position="1064"/>
    </location>
</feature>
<dbReference type="Gene3D" id="3.30.450.20">
    <property type="entry name" value="PAS domain"/>
    <property type="match status" value="5"/>
</dbReference>
<evidence type="ECO:0000259" key="15">
    <source>
        <dbReference type="PROSITE" id="PS50110"/>
    </source>
</evidence>
<dbReference type="InterPro" id="IPR013767">
    <property type="entry name" value="PAS_fold"/>
</dbReference>
<dbReference type="InterPro" id="IPR011006">
    <property type="entry name" value="CheY-like_superfamily"/>
</dbReference>
<dbReference type="Pfam" id="PF00989">
    <property type="entry name" value="PAS"/>
    <property type="match status" value="1"/>
</dbReference>
<feature type="domain" description="PAC" evidence="17">
    <location>
        <begin position="361"/>
        <end position="415"/>
    </location>
</feature>
<dbReference type="InterPro" id="IPR001610">
    <property type="entry name" value="PAC"/>
</dbReference>
<dbReference type="InterPro" id="IPR036097">
    <property type="entry name" value="HisK_dim/P_sf"/>
</dbReference>
<keyword evidence="5" id="KW-0808">Transferase</keyword>
<sequence>MPDEFSVVRMLSDLVRTPLPELDGAVTGAIGELATHAGASWASLFRLDGLHLTSTHKFTAPGMAELNCPPDYMLGPGIDILEANRPLVLADLNDLPAESPLQMLRPARALVALPINNSGVLTGVLAFAYVRPQTGLDASTLDCLKSAAEVIETVIARREVEKAHQDTARRLEATLAALPDLLFEVSADGHFAEFSAGPAHLMMVPPDVLRHRHFATLLPPDVSRVVQRALDTVLETGRVEGVRYRLDLSDGPRWFELTGALKPSESPDERPSVIFLVRDVTADTRMRDELVQLGKIVETMSNLVCITDLDENVVWCNAAFERQTGWQLAEIRGKYLPDIIRVPGEDRGNSLAVSQAIQRREAYSGQTVNQDRHGNRYWIEFNVLPLHDSAGELAGFVTIETVVTKIKEQEAAMALLAQSATEARERLENAVRALPDGVIILDDSERVVVANKAYCDLFPEIAPFVHPGTTLESILRKGVELGVFGPREGDGAPDDWVKDRLQTYKRSFDLDEIQLPDGRWMRRIHTRTSDGGAVALAIDVTARRNHLLALDAANRELSAALDERDRAERRLRGIMEGADVGTWEWDIATGTLIVGGNWAEMLGRDISEPGIFNIADFRDIVHPDDVGLLPDPNQHHDTAADGFSEIEFRMRHDAGHWIWVLSRSRVAEWGADGLPRVMAGVHLDVSERKRLERQLQAGRAYLSEVMDTSIAALAVLNERGQITYANQEAERILHLDRSALHGRGHNDPEWRLECVDGGPLPDEALPFRQAMDKGGIVRDIRFALHLPEGERRVLSANAVPLTPADGEQTVVVSFSDITDELASTARLEEARAKAEEMSRAKSIFLANMSHEIRTPLNGVLGMAEVLDSIVTPPEQKQMVATIRRSGETLLTVLNSILDMSKIEAGKMELEVVPIVLSDVLAQVEAMHRVKAEEKGLELQVLTSAGADLPRMGDPHRLTQVLNNLLSNAIKFTEAGRVRLKLSCRAGKPVTIDIVDSGVGMTEAQLSRVFESFEQADGSMTRRFGGTGLGLSIVRQLVLLMGGMITMQSRPGEGTEVRVIIPLPEADPRTIAPPIAEVAPDISSLAGRNLLVADDNLTNRLVLSEMLARTGVRVTMVENGREAIHAWNRSLEEGDPFDLLLLDITMPVLDGLSALSEIRDREMRQGMAPVPAIAVTANAMPNQVADYIIGGFDTHLAKPFKRKELLHALKTLLRN</sequence>
<dbReference type="FunFam" id="3.30.565.10:FF:000010">
    <property type="entry name" value="Sensor histidine kinase RcsC"/>
    <property type="match status" value="1"/>
</dbReference>
<keyword evidence="19" id="KW-1185">Reference proteome</keyword>
<dbReference type="SUPFAM" id="SSF55781">
    <property type="entry name" value="GAF domain-like"/>
    <property type="match status" value="1"/>
</dbReference>
<feature type="modified residue" description="4-aspartylphosphate" evidence="13">
    <location>
        <position position="1142"/>
    </location>
</feature>
<evidence type="ECO:0000256" key="12">
    <source>
        <dbReference type="ARBA" id="ARBA00023136"/>
    </source>
</evidence>
<dbReference type="Pfam" id="PF02518">
    <property type="entry name" value="HATPase_c"/>
    <property type="match status" value="1"/>
</dbReference>
<dbReference type="Gene3D" id="1.10.287.130">
    <property type="match status" value="1"/>
</dbReference>
<dbReference type="InterPro" id="IPR005467">
    <property type="entry name" value="His_kinase_dom"/>
</dbReference>
<feature type="domain" description="PAS" evidence="16">
    <location>
        <begin position="289"/>
        <end position="334"/>
    </location>
</feature>
<comment type="catalytic activity">
    <reaction evidence="1">
        <text>ATP + protein L-histidine = ADP + protein N-phospho-L-histidine.</text>
        <dbReference type="EC" id="2.7.13.3"/>
    </reaction>
</comment>
<evidence type="ECO:0000256" key="5">
    <source>
        <dbReference type="ARBA" id="ARBA00022679"/>
    </source>
</evidence>
<comment type="caution">
    <text evidence="18">The sequence shown here is derived from an EMBL/GenBank/DDBJ whole genome shotgun (WGS) entry which is preliminary data.</text>
</comment>
<dbReference type="InterPro" id="IPR004358">
    <property type="entry name" value="Sig_transdc_His_kin-like_C"/>
</dbReference>
<evidence type="ECO:0000256" key="1">
    <source>
        <dbReference type="ARBA" id="ARBA00000085"/>
    </source>
</evidence>
<dbReference type="CDD" id="cd00082">
    <property type="entry name" value="HisKA"/>
    <property type="match status" value="1"/>
</dbReference>
<dbReference type="PROSITE" id="PS50110">
    <property type="entry name" value="RESPONSE_REGULATORY"/>
    <property type="match status" value="1"/>
</dbReference>
<dbReference type="SMART" id="SM00091">
    <property type="entry name" value="PAS"/>
    <property type="match status" value="5"/>
</dbReference>
<keyword evidence="4 13" id="KW-0597">Phosphoprotein</keyword>
<dbReference type="Pfam" id="PF01590">
    <property type="entry name" value="GAF"/>
    <property type="match status" value="1"/>
</dbReference>
<evidence type="ECO:0000256" key="7">
    <source>
        <dbReference type="ARBA" id="ARBA00022741"/>
    </source>
</evidence>
<protein>
    <recommendedName>
        <fullName evidence="3">histidine kinase</fullName>
        <ecNumber evidence="3">2.7.13.3</ecNumber>
    </recommendedName>
</protein>
<dbReference type="InterPro" id="IPR013656">
    <property type="entry name" value="PAS_4"/>
</dbReference>
<dbReference type="CDD" id="cd00130">
    <property type="entry name" value="PAS"/>
    <property type="match status" value="4"/>
</dbReference>
<accession>A0A6M1U435</accession>
<dbReference type="SMART" id="SM00065">
    <property type="entry name" value="GAF"/>
    <property type="match status" value="1"/>
</dbReference>
<dbReference type="InterPro" id="IPR003594">
    <property type="entry name" value="HATPase_dom"/>
</dbReference>
<evidence type="ECO:0000256" key="8">
    <source>
        <dbReference type="ARBA" id="ARBA00022777"/>
    </source>
</evidence>
<dbReference type="NCBIfam" id="TIGR00229">
    <property type="entry name" value="sensory_box"/>
    <property type="match status" value="1"/>
</dbReference>